<dbReference type="AlphaFoldDB" id="A0A0F9L6H0"/>
<protein>
    <submittedName>
        <fullName evidence="1">Uncharacterized protein</fullName>
    </submittedName>
</protein>
<gene>
    <name evidence="1" type="ORF">LCGC14_1239490</name>
</gene>
<reference evidence="1" key="1">
    <citation type="journal article" date="2015" name="Nature">
        <title>Complex archaea that bridge the gap between prokaryotes and eukaryotes.</title>
        <authorList>
            <person name="Spang A."/>
            <person name="Saw J.H."/>
            <person name="Jorgensen S.L."/>
            <person name="Zaremba-Niedzwiedzka K."/>
            <person name="Martijn J."/>
            <person name="Lind A.E."/>
            <person name="van Eijk R."/>
            <person name="Schleper C."/>
            <person name="Guy L."/>
            <person name="Ettema T.J."/>
        </authorList>
    </citation>
    <scope>NUCLEOTIDE SEQUENCE</scope>
</reference>
<dbReference type="EMBL" id="LAZR01006681">
    <property type="protein sequence ID" value="KKM90354.1"/>
    <property type="molecule type" value="Genomic_DNA"/>
</dbReference>
<evidence type="ECO:0000313" key="1">
    <source>
        <dbReference type="EMBL" id="KKM90354.1"/>
    </source>
</evidence>
<proteinExistence type="predicted"/>
<name>A0A0F9L6H0_9ZZZZ</name>
<sequence>MTWEELAKKAVSGDTADVYALIVAMATALDSAEIKIPEIK</sequence>
<comment type="caution">
    <text evidence="1">The sequence shown here is derived from an EMBL/GenBank/DDBJ whole genome shotgun (WGS) entry which is preliminary data.</text>
</comment>
<organism evidence="1">
    <name type="scientific">marine sediment metagenome</name>
    <dbReference type="NCBI Taxonomy" id="412755"/>
    <lineage>
        <taxon>unclassified sequences</taxon>
        <taxon>metagenomes</taxon>
        <taxon>ecological metagenomes</taxon>
    </lineage>
</organism>
<accession>A0A0F9L6H0</accession>